<feature type="domain" description="ATPase AAA-3" evidence="4">
    <location>
        <begin position="35"/>
        <end position="165"/>
    </location>
</feature>
<gene>
    <name evidence="6" type="primary">yeaC</name>
    <name evidence="6" type="ORF">PATL70BA_2830</name>
</gene>
<dbReference type="PANTHER" id="PTHR42759:SF5">
    <property type="entry name" value="METHANOL DEHYDROGENASE REGULATOR"/>
    <property type="match status" value="1"/>
</dbReference>
<feature type="domain" description="ChlI/MoxR AAA lid" evidence="5">
    <location>
        <begin position="228"/>
        <end position="298"/>
    </location>
</feature>
<dbReference type="CDD" id="cd00009">
    <property type="entry name" value="AAA"/>
    <property type="match status" value="1"/>
</dbReference>
<dbReference type="PIRSF" id="PIRSF002849">
    <property type="entry name" value="AAA_ATPase_chaperone_MoxR_prd"/>
    <property type="match status" value="1"/>
</dbReference>
<dbReference type="PANTHER" id="PTHR42759">
    <property type="entry name" value="MOXR FAMILY PROTEIN"/>
    <property type="match status" value="1"/>
</dbReference>
<dbReference type="GO" id="GO:0016887">
    <property type="term" value="F:ATP hydrolysis activity"/>
    <property type="evidence" value="ECO:0007669"/>
    <property type="project" value="InterPro"/>
</dbReference>
<dbReference type="RefSeq" id="WP_243115921.1">
    <property type="nucleotide sequence ID" value="NZ_LR130778.1"/>
</dbReference>
<dbReference type="SUPFAM" id="SSF52540">
    <property type="entry name" value="P-loop containing nucleoside triphosphate hydrolases"/>
    <property type="match status" value="1"/>
</dbReference>
<protein>
    <submittedName>
        <fullName evidence="6">Putative MoxR-like ATPase</fullName>
    </submittedName>
</protein>
<evidence type="ECO:0000313" key="7">
    <source>
        <dbReference type="Proteomes" id="UP000279029"/>
    </source>
</evidence>
<keyword evidence="7" id="KW-1185">Reference proteome</keyword>
<dbReference type="Gene3D" id="3.40.50.300">
    <property type="entry name" value="P-loop containing nucleotide triphosphate hydrolases"/>
    <property type="match status" value="1"/>
</dbReference>
<keyword evidence="2" id="KW-0067">ATP-binding</keyword>
<dbReference type="InterPro" id="IPR050764">
    <property type="entry name" value="CbbQ/NirQ/NorQ/GpvN"/>
</dbReference>
<evidence type="ECO:0000256" key="2">
    <source>
        <dbReference type="ARBA" id="ARBA00022840"/>
    </source>
</evidence>
<evidence type="ECO:0000256" key="1">
    <source>
        <dbReference type="ARBA" id="ARBA00022741"/>
    </source>
</evidence>
<evidence type="ECO:0000256" key="3">
    <source>
        <dbReference type="ARBA" id="ARBA00061607"/>
    </source>
</evidence>
<dbReference type="Gene3D" id="1.10.8.80">
    <property type="entry name" value="Magnesium chelatase subunit I, C-Terminal domain"/>
    <property type="match status" value="1"/>
</dbReference>
<evidence type="ECO:0000259" key="5">
    <source>
        <dbReference type="Pfam" id="PF17863"/>
    </source>
</evidence>
<name>A0A3P7S1L3_9FIRM</name>
<keyword evidence="1" id="KW-0547">Nucleotide-binding</keyword>
<reference evidence="6 7" key="1">
    <citation type="submission" date="2018-09" db="EMBL/GenBank/DDBJ databases">
        <authorList>
            <person name="Postec A."/>
        </authorList>
    </citation>
    <scope>NUCLEOTIDE SEQUENCE [LARGE SCALE GENOMIC DNA]</scope>
    <source>
        <strain evidence="6">70B-A</strain>
    </source>
</reference>
<proteinExistence type="inferred from homology"/>
<comment type="similarity">
    <text evidence="3">Belongs to the MoxR family.</text>
</comment>
<organism evidence="6 7">
    <name type="scientific">Petrocella atlantisensis</name>
    <dbReference type="NCBI Taxonomy" id="2173034"/>
    <lineage>
        <taxon>Bacteria</taxon>
        <taxon>Bacillati</taxon>
        <taxon>Bacillota</taxon>
        <taxon>Clostridia</taxon>
        <taxon>Lachnospirales</taxon>
        <taxon>Vallitaleaceae</taxon>
        <taxon>Petrocella</taxon>
    </lineage>
</organism>
<dbReference type="FunFam" id="3.40.50.300:FF:000640">
    <property type="entry name" value="MoxR family ATPase"/>
    <property type="match status" value="1"/>
</dbReference>
<dbReference type="EMBL" id="LR130778">
    <property type="protein sequence ID" value="VDN48736.1"/>
    <property type="molecule type" value="Genomic_DNA"/>
</dbReference>
<dbReference type="Pfam" id="PF17863">
    <property type="entry name" value="AAA_lid_2"/>
    <property type="match status" value="1"/>
</dbReference>
<dbReference type="AlphaFoldDB" id="A0A3P7S1L3"/>
<dbReference type="GO" id="GO:0005524">
    <property type="term" value="F:ATP binding"/>
    <property type="evidence" value="ECO:0007669"/>
    <property type="project" value="UniProtKB-KW"/>
</dbReference>
<dbReference type="KEGG" id="cbar:PATL70BA_2830"/>
<dbReference type="InterPro" id="IPR011703">
    <property type="entry name" value="ATPase_AAA-3"/>
</dbReference>
<dbReference type="InterPro" id="IPR041628">
    <property type="entry name" value="ChlI/MoxR_AAA_lid"/>
</dbReference>
<accession>A0A3P7S1L3</accession>
<sequence>MNQKVEDLINNINKVMVGKREAIELITLTMLCNGHVLIEDVPGTGKTTLAIALAKSIGGDFNRISCTPDVMPSDITGFTMYHPKNEAFEYHEGAVMTNIFLADEINRTPPKTQSGLLEAMEERYVSVDGTHHKLPDPFMVIATQNPIEYLGTYPLPEAQLDRFMIKMAIGYPSLEEEMMVMERFKQSNPLDTLESVITLEELKAIQKEILEVRQHDDISRYIVDLVKATRDSKDTLLGISPRGTLFISKMAKGVAYYRGRDYVIPDDVKHIFMSVASHRIVPRPEAKYENRGNEDIIKNVMKLVYVPEGDAFA</sequence>
<dbReference type="InterPro" id="IPR027417">
    <property type="entry name" value="P-loop_NTPase"/>
</dbReference>
<evidence type="ECO:0000259" key="4">
    <source>
        <dbReference type="Pfam" id="PF07726"/>
    </source>
</evidence>
<dbReference type="Pfam" id="PF07726">
    <property type="entry name" value="AAA_3"/>
    <property type="match status" value="1"/>
</dbReference>
<dbReference type="Proteomes" id="UP000279029">
    <property type="component" value="Chromosome"/>
</dbReference>
<evidence type="ECO:0000313" key="6">
    <source>
        <dbReference type="EMBL" id="VDN48736.1"/>
    </source>
</evidence>